<evidence type="ECO:0000256" key="1">
    <source>
        <dbReference type="SAM" id="Phobius"/>
    </source>
</evidence>
<evidence type="ECO:0000313" key="3">
    <source>
        <dbReference type="Proteomes" id="UP000192074"/>
    </source>
</evidence>
<name>A0A822UXZ1_AGRTU</name>
<dbReference type="AlphaFoldDB" id="A0A822UXZ1"/>
<dbReference type="RefSeq" id="WP_060725825.1">
    <property type="nucleotide sequence ID" value="NZ_LMVK01000051.1"/>
</dbReference>
<gene>
    <name evidence="2" type="ORF">AGR4A_Cc140015</name>
</gene>
<evidence type="ECO:0000313" key="2">
    <source>
        <dbReference type="EMBL" id="CVI14507.1"/>
    </source>
</evidence>
<protein>
    <submittedName>
        <fullName evidence="2">Uncharacterized protein</fullName>
    </submittedName>
</protein>
<dbReference type="EMBL" id="FCNL01000006">
    <property type="protein sequence ID" value="CVI14507.1"/>
    <property type="molecule type" value="Genomic_DNA"/>
</dbReference>
<feature type="transmembrane region" description="Helical" evidence="1">
    <location>
        <begin position="7"/>
        <end position="23"/>
    </location>
</feature>
<comment type="caution">
    <text evidence="2">The sequence shown here is derived from an EMBL/GenBank/DDBJ whole genome shotgun (WGS) entry which is preliminary data.</text>
</comment>
<accession>A0A822UXZ1</accession>
<feature type="transmembrane region" description="Helical" evidence="1">
    <location>
        <begin position="52"/>
        <end position="71"/>
    </location>
</feature>
<organism evidence="2 3">
    <name type="scientific">Agrobacterium tumefaciens str. B6</name>
    <dbReference type="NCBI Taxonomy" id="1183423"/>
    <lineage>
        <taxon>Bacteria</taxon>
        <taxon>Pseudomonadati</taxon>
        <taxon>Pseudomonadota</taxon>
        <taxon>Alphaproteobacteria</taxon>
        <taxon>Hyphomicrobiales</taxon>
        <taxon>Rhizobiaceae</taxon>
        <taxon>Rhizobium/Agrobacterium group</taxon>
        <taxon>Agrobacterium</taxon>
        <taxon>Agrobacterium tumefaciens complex</taxon>
    </lineage>
</organism>
<reference evidence="2 3" key="1">
    <citation type="submission" date="2016-01" db="EMBL/GenBank/DDBJ databases">
        <authorList>
            <person name="Regsiter A."/>
            <person name="william w."/>
        </authorList>
    </citation>
    <scope>NUCLEOTIDE SEQUENCE [LARGE SCALE GENOMIC DNA]</scope>
    <source>
        <strain evidence="2 3">B6</strain>
    </source>
</reference>
<dbReference type="Proteomes" id="UP000192074">
    <property type="component" value="Unassembled WGS sequence"/>
</dbReference>
<keyword evidence="1" id="KW-1133">Transmembrane helix</keyword>
<sequence length="237" mass="27561">MQRIVDWSLPFIFVISVTGVLLASPDPLARDTLCELTNICLRLRNQTFWNPLIYEFGLGASVSIAFYWLLVKLPQTSKRKRLRSYLRGSYRAFRREVTLQFLFAAEQKPIALDTLDTLISQADFRAYFKQPSIDVDGDKWHDVQNHITARNLQDIGVATTIFRDDMAYVLNNSDVVDQRSFEMLQRLTKASSHWNFLSADYDDQKSLFGFYWHVMAGWDPVYGYPKEDPILRMIGQI</sequence>
<keyword evidence="1" id="KW-0472">Membrane</keyword>
<keyword evidence="1" id="KW-0812">Transmembrane</keyword>
<proteinExistence type="predicted"/>